<dbReference type="AlphaFoldDB" id="A0A7W0CAL3"/>
<gene>
    <name evidence="3" type="ORF">HNR65_002562</name>
</gene>
<comment type="similarity">
    <text evidence="1">Belongs to the TTC21 family.</text>
</comment>
<protein>
    <submittedName>
        <fullName evidence="3">Thioredoxin-like negative regulator of GroEL</fullName>
    </submittedName>
</protein>
<name>A0A7W0CAL3_9BACT</name>
<evidence type="ECO:0000313" key="4">
    <source>
        <dbReference type="Proteomes" id="UP000525298"/>
    </source>
</evidence>
<dbReference type="SMART" id="SM00028">
    <property type="entry name" value="TPR"/>
    <property type="match status" value="4"/>
</dbReference>
<dbReference type="Pfam" id="PF14559">
    <property type="entry name" value="TPR_19"/>
    <property type="match status" value="2"/>
</dbReference>
<dbReference type="EMBL" id="JACDUS010000007">
    <property type="protein sequence ID" value="MBA2882221.1"/>
    <property type="molecule type" value="Genomic_DNA"/>
</dbReference>
<dbReference type="SUPFAM" id="SSF48452">
    <property type="entry name" value="TPR-like"/>
    <property type="match status" value="1"/>
</dbReference>
<dbReference type="GO" id="GO:0030991">
    <property type="term" value="C:intraciliary transport particle A"/>
    <property type="evidence" value="ECO:0007669"/>
    <property type="project" value="TreeGrafter"/>
</dbReference>
<accession>A0A7W0CAL3</accession>
<comment type="caution">
    <text evidence="3">The sequence shown here is derived from an EMBL/GenBank/DDBJ whole genome shotgun (WGS) entry which is preliminary data.</text>
</comment>
<evidence type="ECO:0000256" key="2">
    <source>
        <dbReference type="PROSITE-ProRule" id="PRU00339"/>
    </source>
</evidence>
<keyword evidence="2" id="KW-0802">TPR repeat</keyword>
<evidence type="ECO:0000256" key="1">
    <source>
        <dbReference type="ARBA" id="ARBA00010935"/>
    </source>
</evidence>
<dbReference type="RefSeq" id="WP_181551864.1">
    <property type="nucleotide sequence ID" value="NZ_JACDUS010000007.1"/>
</dbReference>
<feature type="repeat" description="TPR" evidence="2">
    <location>
        <begin position="113"/>
        <end position="146"/>
    </location>
</feature>
<dbReference type="Proteomes" id="UP000525298">
    <property type="component" value="Unassembled WGS sequence"/>
</dbReference>
<keyword evidence="4" id="KW-1185">Reference proteome</keyword>
<dbReference type="PROSITE" id="PS50005">
    <property type="entry name" value="TPR"/>
    <property type="match status" value="2"/>
</dbReference>
<sequence>MKTIKPTIFIMISCAVLVGIIPGSAFCSESSFEDSQNLFLEDIPDWEARLELARLLSYTERYEESVQQYKKLLNQKPDLAEARLELARVLYWKGDLDEAEKVFSSVPEKQLSAAAKLEMADIYVARKEYEPAIEIYTDHLSSEPSDHGVRLKLAQVLSWTGDYEASAKEFRTILKERPDDIQVRRKYAQVLIWSEQFDQAITELEKTLAD</sequence>
<reference evidence="3 4" key="1">
    <citation type="submission" date="2020-07" db="EMBL/GenBank/DDBJ databases">
        <title>Genomic Encyclopedia of Type Strains, Phase IV (KMG-IV): sequencing the most valuable type-strain genomes for metagenomic binning, comparative biology and taxonomic classification.</title>
        <authorList>
            <person name="Goeker M."/>
        </authorList>
    </citation>
    <scope>NUCLEOTIDE SEQUENCE [LARGE SCALE GENOMIC DNA]</scope>
    <source>
        <strain evidence="3 4">DSM 17721</strain>
    </source>
</reference>
<dbReference type="InterPro" id="IPR011990">
    <property type="entry name" value="TPR-like_helical_dom_sf"/>
</dbReference>
<dbReference type="InterPro" id="IPR019734">
    <property type="entry name" value="TPR_rpt"/>
</dbReference>
<dbReference type="PANTHER" id="PTHR14699">
    <property type="entry name" value="STI2 PROTEIN-RELATED"/>
    <property type="match status" value="1"/>
</dbReference>
<evidence type="ECO:0000313" key="3">
    <source>
        <dbReference type="EMBL" id="MBA2882221.1"/>
    </source>
</evidence>
<dbReference type="PANTHER" id="PTHR14699:SF0">
    <property type="entry name" value="TETRATRICOPEPTIDE REPEAT PROTEIN 21 HOMOLOG"/>
    <property type="match status" value="1"/>
</dbReference>
<organism evidence="3 4">
    <name type="scientific">Desulfosalsimonas propionicica</name>
    <dbReference type="NCBI Taxonomy" id="332175"/>
    <lineage>
        <taxon>Bacteria</taxon>
        <taxon>Pseudomonadati</taxon>
        <taxon>Thermodesulfobacteriota</taxon>
        <taxon>Desulfobacteria</taxon>
        <taxon>Desulfobacterales</taxon>
        <taxon>Desulfosalsimonadaceae</taxon>
        <taxon>Desulfosalsimonas</taxon>
    </lineage>
</organism>
<dbReference type="Gene3D" id="1.25.40.10">
    <property type="entry name" value="Tetratricopeptide repeat domain"/>
    <property type="match status" value="1"/>
</dbReference>
<proteinExistence type="inferred from homology"/>
<feature type="repeat" description="TPR" evidence="2">
    <location>
        <begin position="46"/>
        <end position="79"/>
    </location>
</feature>
<dbReference type="InterPro" id="IPR040364">
    <property type="entry name" value="TTC21A/TTC21B"/>
</dbReference>